<proteinExistence type="predicted"/>
<reference evidence="2" key="1">
    <citation type="submission" date="2023-03" db="EMBL/GenBank/DDBJ databases">
        <title>Massive genome expansion in bonnet fungi (Mycena s.s.) driven by repeated elements and novel gene families across ecological guilds.</title>
        <authorList>
            <consortium name="Lawrence Berkeley National Laboratory"/>
            <person name="Harder C.B."/>
            <person name="Miyauchi S."/>
            <person name="Viragh M."/>
            <person name="Kuo A."/>
            <person name="Thoen E."/>
            <person name="Andreopoulos B."/>
            <person name="Lu D."/>
            <person name="Skrede I."/>
            <person name="Drula E."/>
            <person name="Henrissat B."/>
            <person name="Morin E."/>
            <person name="Kohler A."/>
            <person name="Barry K."/>
            <person name="LaButti K."/>
            <person name="Morin E."/>
            <person name="Salamov A."/>
            <person name="Lipzen A."/>
            <person name="Mereny Z."/>
            <person name="Hegedus B."/>
            <person name="Baldrian P."/>
            <person name="Stursova M."/>
            <person name="Weitz H."/>
            <person name="Taylor A."/>
            <person name="Grigoriev I.V."/>
            <person name="Nagy L.G."/>
            <person name="Martin F."/>
            <person name="Kauserud H."/>
        </authorList>
    </citation>
    <scope>NUCLEOTIDE SEQUENCE</scope>
    <source>
        <strain evidence="2">CBHHK182m</strain>
    </source>
</reference>
<dbReference type="EMBL" id="JARKIB010000002">
    <property type="protein sequence ID" value="KAJ7784229.1"/>
    <property type="molecule type" value="Genomic_DNA"/>
</dbReference>
<feature type="region of interest" description="Disordered" evidence="1">
    <location>
        <begin position="174"/>
        <end position="196"/>
    </location>
</feature>
<comment type="caution">
    <text evidence="2">The sequence shown here is derived from an EMBL/GenBank/DDBJ whole genome shotgun (WGS) entry which is preliminary data.</text>
</comment>
<accession>A0AAD7P176</accession>
<feature type="compositionally biased region" description="Acidic residues" evidence="1">
    <location>
        <begin position="182"/>
        <end position="196"/>
    </location>
</feature>
<feature type="non-terminal residue" evidence="2">
    <location>
        <position position="272"/>
    </location>
</feature>
<dbReference type="AlphaFoldDB" id="A0AAD7P176"/>
<evidence type="ECO:0000256" key="1">
    <source>
        <dbReference type="SAM" id="MobiDB-lite"/>
    </source>
</evidence>
<gene>
    <name evidence="2" type="ORF">B0H16DRAFT_1273780</name>
</gene>
<organism evidence="2 3">
    <name type="scientific">Mycena metata</name>
    <dbReference type="NCBI Taxonomy" id="1033252"/>
    <lineage>
        <taxon>Eukaryota</taxon>
        <taxon>Fungi</taxon>
        <taxon>Dikarya</taxon>
        <taxon>Basidiomycota</taxon>
        <taxon>Agaricomycotina</taxon>
        <taxon>Agaricomycetes</taxon>
        <taxon>Agaricomycetidae</taxon>
        <taxon>Agaricales</taxon>
        <taxon>Marasmiineae</taxon>
        <taxon>Mycenaceae</taxon>
        <taxon>Mycena</taxon>
    </lineage>
</organism>
<dbReference type="Proteomes" id="UP001215598">
    <property type="component" value="Unassembled WGS sequence"/>
</dbReference>
<name>A0AAD7P176_9AGAR</name>
<keyword evidence="3" id="KW-1185">Reference proteome</keyword>
<sequence length="272" mass="31880">TAKTLKRQMINSMSTKMEIGSPMASMYVLGNPDHYCSHKYVNFTWCSYVTFVKNYWRKLDTNMNDDRSKTSEDLLTIRNQDGSYVACSVVDDYRFRPLAYESLNLYEWVQCSEKKARTRREPREFEEYLKLHSDLNEEEMNQSGTSDDGSDEDFEFDDLDSNLDDFIEDDLNSEASLRESGDTSDDEIDWSSEEEDELIVEKQRKREAAHRIPRLPFLPAHLAAFKTHSVHCDFRKLDNVIPNFIGGAIPRADKGDREYYCMTIMTLFKPWR</sequence>
<feature type="non-terminal residue" evidence="2">
    <location>
        <position position="1"/>
    </location>
</feature>
<protein>
    <submittedName>
        <fullName evidence="2">Uncharacterized protein</fullName>
    </submittedName>
</protein>
<evidence type="ECO:0000313" key="3">
    <source>
        <dbReference type="Proteomes" id="UP001215598"/>
    </source>
</evidence>
<evidence type="ECO:0000313" key="2">
    <source>
        <dbReference type="EMBL" id="KAJ7784229.1"/>
    </source>
</evidence>